<feature type="transmembrane region" description="Helical" evidence="1">
    <location>
        <begin position="52"/>
        <end position="76"/>
    </location>
</feature>
<keyword evidence="1" id="KW-0472">Membrane</keyword>
<evidence type="ECO:0000256" key="1">
    <source>
        <dbReference type="SAM" id="Phobius"/>
    </source>
</evidence>
<dbReference type="Proteomes" id="UP000241048">
    <property type="component" value="Unassembled WGS sequence"/>
</dbReference>
<keyword evidence="1" id="KW-1133">Transmembrane helix</keyword>
<comment type="caution">
    <text evidence="2">The sequence shown here is derived from an EMBL/GenBank/DDBJ whole genome shotgun (WGS) entry which is preliminary data.</text>
</comment>
<gene>
    <name evidence="2" type="ORF">C7U56_02745</name>
</gene>
<proteinExistence type="predicted"/>
<feature type="transmembrane region" description="Helical" evidence="1">
    <location>
        <begin position="27"/>
        <end position="46"/>
    </location>
</feature>
<evidence type="ECO:0000313" key="2">
    <source>
        <dbReference type="EMBL" id="PST38866.1"/>
    </source>
</evidence>
<dbReference type="EMBL" id="PYLO01000001">
    <property type="protein sequence ID" value="PST38866.1"/>
    <property type="molecule type" value="Genomic_DNA"/>
</dbReference>
<feature type="transmembrane region" description="Helical" evidence="1">
    <location>
        <begin position="122"/>
        <end position="145"/>
    </location>
</feature>
<name>A0A2T3FUA4_9CLOT</name>
<keyword evidence="3" id="KW-1185">Reference proteome</keyword>
<evidence type="ECO:0000313" key="3">
    <source>
        <dbReference type="Proteomes" id="UP000241048"/>
    </source>
</evidence>
<protein>
    <recommendedName>
        <fullName evidence="4">CvpA family protein</fullName>
    </recommendedName>
</protein>
<sequence length="587" mass="66138">MGTAIFYHKTSQEGSILKKFTSAFGRLFLSAVLIFLVFYTMMPAINLHDHDFIVFLIICILIVLAVNFMESILIFLKTMQQNRGVEIVRDPVTGRMVLRRKYADASGSPFAGFKAMGRPCKYGMIAIAVLIFFSLIASAAGIQLFNASRYRDLITVTEGDFASDVAELGMSQIPVVDKDTASRLGSKKLGEMTDLVSQFEIQENYTQINYKGTPYRVTPLRYADPIKWLYNQKKGLPAYIAVNMVDQNTDLVWLSSGMKYSTSEYFFRNINRYIRFCYPTRMFETVSFEIDDDGNPYWVAPTIAYRIGWWNGKDIDGAILVNAETGESKWYAKADVPQWIDQLYDSNLIMEQLDDNGRFQNGYLNSIFGQRGVRRTTYGYNYLAIDDDVWLYTGMSSVTSDESNIGFVLVNLRTKETKFYTVPGATELAAMDSARGQVQHLNYSATFPLLLNISGRPAYFISLKDAAGLVKMYAFVDVAQYQIVGTGQTIDEAKRNYRETLGQEEIEDPTAKEPAASETVSGTVEAIENVVVSGNTYYYFTLTDDRTDSVYTAAITVSERLPFVQAGDSVSFECVENGSTKEVITWR</sequence>
<keyword evidence="1" id="KW-0812">Transmembrane</keyword>
<dbReference type="AlphaFoldDB" id="A0A2T3FUA4"/>
<accession>A0A2T3FUA4</accession>
<reference evidence="2 3" key="1">
    <citation type="submission" date="2018-03" db="EMBL/GenBank/DDBJ databases">
        <title>Lachnoclostridium SNUG30386 gen.nov., sp.nov., isolated from human faeces.</title>
        <authorList>
            <person name="Seo B."/>
            <person name="Jeon K."/>
            <person name="Ko G."/>
        </authorList>
    </citation>
    <scope>NUCLEOTIDE SEQUENCE [LARGE SCALE GENOMIC DNA]</scope>
    <source>
        <strain evidence="2 3">SNUG30386</strain>
    </source>
</reference>
<organism evidence="2 3">
    <name type="scientific">Clostridium fessum</name>
    <dbReference type="NCBI Taxonomy" id="2126740"/>
    <lineage>
        <taxon>Bacteria</taxon>
        <taxon>Bacillati</taxon>
        <taxon>Bacillota</taxon>
        <taxon>Clostridia</taxon>
        <taxon>Eubacteriales</taxon>
        <taxon>Clostridiaceae</taxon>
        <taxon>Clostridium</taxon>
    </lineage>
</organism>
<evidence type="ECO:0008006" key="4">
    <source>
        <dbReference type="Google" id="ProtNLM"/>
    </source>
</evidence>